<dbReference type="Gene3D" id="3.40.50.720">
    <property type="entry name" value="NAD(P)-binding Rossmann-like Domain"/>
    <property type="match status" value="1"/>
</dbReference>
<keyword evidence="4" id="KW-1185">Reference proteome</keyword>
<dbReference type="InterPro" id="IPR002347">
    <property type="entry name" value="SDR_fam"/>
</dbReference>
<dbReference type="PROSITE" id="PS00061">
    <property type="entry name" value="ADH_SHORT"/>
    <property type="match status" value="1"/>
</dbReference>
<protein>
    <submittedName>
        <fullName evidence="3">SDR family oxidoreductase</fullName>
    </submittedName>
</protein>
<dbReference type="Proteomes" id="UP001500929">
    <property type="component" value="Unassembled WGS sequence"/>
</dbReference>
<evidence type="ECO:0000256" key="2">
    <source>
        <dbReference type="ARBA" id="ARBA00023002"/>
    </source>
</evidence>
<dbReference type="PANTHER" id="PTHR24321">
    <property type="entry name" value="DEHYDROGENASES, SHORT CHAIN"/>
    <property type="match status" value="1"/>
</dbReference>
<evidence type="ECO:0000313" key="3">
    <source>
        <dbReference type="EMBL" id="GAA2243920.1"/>
    </source>
</evidence>
<dbReference type="InterPro" id="IPR020904">
    <property type="entry name" value="Sc_DH/Rdtase_CS"/>
</dbReference>
<dbReference type="RefSeq" id="WP_259480265.1">
    <property type="nucleotide sequence ID" value="NZ_BAAAQY010000010.1"/>
</dbReference>
<keyword evidence="2" id="KW-0560">Oxidoreductase</keyword>
<reference evidence="4" key="1">
    <citation type="journal article" date="2019" name="Int. J. Syst. Evol. Microbiol.">
        <title>The Global Catalogue of Microorganisms (GCM) 10K type strain sequencing project: providing services to taxonomists for standard genome sequencing and annotation.</title>
        <authorList>
            <consortium name="The Broad Institute Genomics Platform"/>
            <consortium name="The Broad Institute Genome Sequencing Center for Infectious Disease"/>
            <person name="Wu L."/>
            <person name="Ma J."/>
        </authorList>
    </citation>
    <scope>NUCLEOTIDE SEQUENCE [LARGE SCALE GENOMIC DNA]</scope>
    <source>
        <strain evidence="4">JCM 16117</strain>
    </source>
</reference>
<accession>A0ABP5QT71</accession>
<comment type="caution">
    <text evidence="3">The sequence shown here is derived from an EMBL/GenBank/DDBJ whole genome shotgun (WGS) entry which is preliminary data.</text>
</comment>
<organism evidence="3 4">
    <name type="scientific">Herbiconiux moechotypicola</name>
    <dbReference type="NCBI Taxonomy" id="637393"/>
    <lineage>
        <taxon>Bacteria</taxon>
        <taxon>Bacillati</taxon>
        <taxon>Actinomycetota</taxon>
        <taxon>Actinomycetes</taxon>
        <taxon>Micrococcales</taxon>
        <taxon>Microbacteriaceae</taxon>
        <taxon>Herbiconiux</taxon>
    </lineage>
</organism>
<gene>
    <name evidence="3" type="ORF">GCM10009851_31460</name>
</gene>
<proteinExistence type="inferred from homology"/>
<dbReference type="Pfam" id="PF13561">
    <property type="entry name" value="adh_short_C2"/>
    <property type="match status" value="1"/>
</dbReference>
<dbReference type="EMBL" id="BAAAQY010000010">
    <property type="protein sequence ID" value="GAA2243920.1"/>
    <property type="molecule type" value="Genomic_DNA"/>
</dbReference>
<evidence type="ECO:0000313" key="4">
    <source>
        <dbReference type="Proteomes" id="UP001500929"/>
    </source>
</evidence>
<dbReference type="SUPFAM" id="SSF51735">
    <property type="entry name" value="NAD(P)-binding Rossmann-fold domains"/>
    <property type="match status" value="1"/>
</dbReference>
<dbReference type="PRINTS" id="PR00081">
    <property type="entry name" value="GDHRDH"/>
</dbReference>
<comment type="similarity">
    <text evidence="1">Belongs to the short-chain dehydrogenases/reductases (SDR) family.</text>
</comment>
<evidence type="ECO:0000256" key="1">
    <source>
        <dbReference type="ARBA" id="ARBA00006484"/>
    </source>
</evidence>
<sequence length="285" mass="29255">MPAASTRAAETPAPEHPAVVRVGDTDVATWGARRFGGRVAAVTGAASGIGRAVVERLVAEGAEVYALDRSADALEALWSGVDRVAPLAADVADSAQVDAAFARIGRDHGQLDALVTAAGISDAPWRLTQGNSDPDPATIDDEAWELVLRVNLTGTFVCTRAALPLLRGNGERGGAVVTISSVGALAPYPLAAAYPAAKAGVLGMTRAIAALVGRENIRVNAVAPAATRTPMLPDDEELLASMVALQPIARVVPPSEMAATIVYLCSDEAQFITGQTVNVNGGMVM</sequence>
<dbReference type="CDD" id="cd05233">
    <property type="entry name" value="SDR_c"/>
    <property type="match status" value="1"/>
</dbReference>
<dbReference type="InterPro" id="IPR036291">
    <property type="entry name" value="NAD(P)-bd_dom_sf"/>
</dbReference>
<name>A0ABP5QT71_9MICO</name>
<dbReference type="PANTHER" id="PTHR24321:SF8">
    <property type="entry name" value="ESTRADIOL 17-BETA-DEHYDROGENASE 8-RELATED"/>
    <property type="match status" value="1"/>
</dbReference>
<dbReference type="PRINTS" id="PR00080">
    <property type="entry name" value="SDRFAMILY"/>
</dbReference>